<evidence type="ECO:0000313" key="9">
    <source>
        <dbReference type="EMBL" id="THY32022.1"/>
    </source>
</evidence>
<dbReference type="Pfam" id="PF20684">
    <property type="entry name" value="Fung_rhodopsin"/>
    <property type="match status" value="1"/>
</dbReference>
<dbReference type="InterPro" id="IPR049326">
    <property type="entry name" value="Rhodopsin_dom_fungi"/>
</dbReference>
<feature type="region of interest" description="Disordered" evidence="6">
    <location>
        <begin position="342"/>
        <end position="362"/>
    </location>
</feature>
<comment type="subcellular location">
    <subcellularLocation>
        <location evidence="1">Membrane</location>
        <topology evidence="1">Multi-pass membrane protein</topology>
    </subcellularLocation>
</comment>
<accession>A0A4S9LRQ0</accession>
<feature type="transmembrane region" description="Helical" evidence="7">
    <location>
        <begin position="20"/>
        <end position="41"/>
    </location>
</feature>
<comment type="similarity">
    <text evidence="5">Belongs to the SAT4 family.</text>
</comment>
<name>A0A4S9LRQ0_AURPU</name>
<evidence type="ECO:0000256" key="6">
    <source>
        <dbReference type="SAM" id="MobiDB-lite"/>
    </source>
</evidence>
<dbReference type="GO" id="GO:0016020">
    <property type="term" value="C:membrane"/>
    <property type="evidence" value="ECO:0007669"/>
    <property type="project" value="UniProtKB-SubCell"/>
</dbReference>
<feature type="region of interest" description="Disordered" evidence="6">
    <location>
        <begin position="248"/>
        <end position="268"/>
    </location>
</feature>
<dbReference type="InterPro" id="IPR052337">
    <property type="entry name" value="SAT4-like"/>
</dbReference>
<proteinExistence type="inferred from homology"/>
<evidence type="ECO:0000256" key="3">
    <source>
        <dbReference type="ARBA" id="ARBA00022989"/>
    </source>
</evidence>
<evidence type="ECO:0000256" key="2">
    <source>
        <dbReference type="ARBA" id="ARBA00022692"/>
    </source>
</evidence>
<evidence type="ECO:0000256" key="7">
    <source>
        <dbReference type="SAM" id="Phobius"/>
    </source>
</evidence>
<dbReference type="PANTHER" id="PTHR33048:SF47">
    <property type="entry name" value="INTEGRAL MEMBRANE PROTEIN-RELATED"/>
    <property type="match status" value="1"/>
</dbReference>
<feature type="transmembrane region" description="Helical" evidence="7">
    <location>
        <begin position="132"/>
        <end position="153"/>
    </location>
</feature>
<dbReference type="AlphaFoldDB" id="A0A4S9LRQ0"/>
<dbReference type="PANTHER" id="PTHR33048">
    <property type="entry name" value="PTH11-LIKE INTEGRAL MEMBRANE PROTEIN (AFU_ORTHOLOGUE AFUA_5G11245)"/>
    <property type="match status" value="1"/>
</dbReference>
<dbReference type="EMBL" id="QZBD01000065">
    <property type="protein sequence ID" value="THY32022.1"/>
    <property type="molecule type" value="Genomic_DNA"/>
</dbReference>
<dbReference type="Proteomes" id="UP000306584">
    <property type="component" value="Unassembled WGS sequence"/>
</dbReference>
<evidence type="ECO:0000256" key="4">
    <source>
        <dbReference type="ARBA" id="ARBA00023136"/>
    </source>
</evidence>
<gene>
    <name evidence="9" type="ORF">D6D01_02706</name>
</gene>
<reference evidence="9 10" key="1">
    <citation type="submission" date="2018-10" db="EMBL/GenBank/DDBJ databases">
        <title>Fifty Aureobasidium pullulans genomes reveal a recombining polyextremotolerant generalist.</title>
        <authorList>
            <person name="Gostincar C."/>
            <person name="Turk M."/>
            <person name="Zajc J."/>
            <person name="Gunde-Cimerman N."/>
        </authorList>
    </citation>
    <scope>NUCLEOTIDE SEQUENCE [LARGE SCALE GENOMIC DNA]</scope>
    <source>
        <strain evidence="9 10">EXF-6604</strain>
    </source>
</reference>
<evidence type="ECO:0000313" key="10">
    <source>
        <dbReference type="Proteomes" id="UP000306584"/>
    </source>
</evidence>
<evidence type="ECO:0000259" key="8">
    <source>
        <dbReference type="Pfam" id="PF20684"/>
    </source>
</evidence>
<feature type="transmembrane region" description="Helical" evidence="7">
    <location>
        <begin position="53"/>
        <end position="78"/>
    </location>
</feature>
<sequence length="362" mass="40389">MTTVDAATSHHDKPNLRWDALTPTIITTALATAVVILRLVVRCKFVKAIGFDDFVIVVSLFLSWIVLGLTVAMVVTGFGSYAWSNPLDIRHTTAKLFLSWNVLYVVLIHVTKASILTQYLRIFPTRTMRRLTWLLFATLLPSLFWGVFASIFICNPVKKVWRPMTPGHCLVSIVRLVVVHNAYARHNYTASSAEAVTWSMVEANVGIICASLLALKPLITFVFPQATKERQPPRWSLTLDTISTIAPSEPDVEKGPVREQSAARPMVSDERLEKIAEELEDSDELTLVGTRQSYVGSDARRGRTKSWSEQTILDMEGVISRPEAAATSPLTAHMLEEEVEAREQRAALDLRRGSKPGKGYDK</sequence>
<feature type="transmembrane region" description="Helical" evidence="7">
    <location>
        <begin position="98"/>
        <end position="120"/>
    </location>
</feature>
<evidence type="ECO:0000256" key="1">
    <source>
        <dbReference type="ARBA" id="ARBA00004141"/>
    </source>
</evidence>
<comment type="caution">
    <text evidence="9">The sequence shown here is derived from an EMBL/GenBank/DDBJ whole genome shotgun (WGS) entry which is preliminary data.</text>
</comment>
<evidence type="ECO:0000256" key="5">
    <source>
        <dbReference type="ARBA" id="ARBA00038359"/>
    </source>
</evidence>
<protein>
    <recommendedName>
        <fullName evidence="8">Rhodopsin domain-containing protein</fullName>
    </recommendedName>
</protein>
<keyword evidence="4 7" id="KW-0472">Membrane</keyword>
<organism evidence="9 10">
    <name type="scientific">Aureobasidium pullulans</name>
    <name type="common">Black yeast</name>
    <name type="synonym">Pullularia pullulans</name>
    <dbReference type="NCBI Taxonomy" id="5580"/>
    <lineage>
        <taxon>Eukaryota</taxon>
        <taxon>Fungi</taxon>
        <taxon>Dikarya</taxon>
        <taxon>Ascomycota</taxon>
        <taxon>Pezizomycotina</taxon>
        <taxon>Dothideomycetes</taxon>
        <taxon>Dothideomycetidae</taxon>
        <taxon>Dothideales</taxon>
        <taxon>Saccotheciaceae</taxon>
        <taxon>Aureobasidium</taxon>
    </lineage>
</organism>
<feature type="domain" description="Rhodopsin" evidence="8">
    <location>
        <begin position="37"/>
        <end position="170"/>
    </location>
</feature>
<keyword evidence="3 7" id="KW-1133">Transmembrane helix</keyword>
<keyword evidence="2 7" id="KW-0812">Transmembrane</keyword>